<reference evidence="1" key="2">
    <citation type="submission" date="2023-04" db="EMBL/GenBank/DDBJ databases">
        <authorList>
            <person name="Bruccoleri R.E."/>
            <person name="Oakeley E.J."/>
            <person name="Faust A.-M."/>
            <person name="Dessus-Babus S."/>
            <person name="Altorfer M."/>
            <person name="Burckhardt D."/>
            <person name="Oertli M."/>
            <person name="Naumann U."/>
            <person name="Petersen F."/>
            <person name="Wong J."/>
        </authorList>
    </citation>
    <scope>NUCLEOTIDE SEQUENCE</scope>
    <source>
        <strain evidence="1">GSM-AAB239-AS_SAM_17_03QT</strain>
        <tissue evidence="1">Leaf</tissue>
    </source>
</reference>
<evidence type="ECO:0000313" key="1">
    <source>
        <dbReference type="EMBL" id="KAJ6836236.1"/>
    </source>
</evidence>
<name>A0AAX6H5I7_IRIPA</name>
<dbReference type="AlphaFoldDB" id="A0AAX6H5I7"/>
<dbReference type="Proteomes" id="UP001140949">
    <property type="component" value="Unassembled WGS sequence"/>
</dbReference>
<reference evidence="1" key="1">
    <citation type="journal article" date="2023" name="GigaByte">
        <title>Genome assembly of the bearded iris, Iris pallida Lam.</title>
        <authorList>
            <person name="Bruccoleri R.E."/>
            <person name="Oakeley E.J."/>
            <person name="Faust A.M.E."/>
            <person name="Altorfer M."/>
            <person name="Dessus-Babus S."/>
            <person name="Burckhardt D."/>
            <person name="Oertli M."/>
            <person name="Naumann U."/>
            <person name="Petersen F."/>
            <person name="Wong J."/>
        </authorList>
    </citation>
    <scope>NUCLEOTIDE SEQUENCE</scope>
    <source>
        <strain evidence="1">GSM-AAB239-AS_SAM_17_03QT</strain>
    </source>
</reference>
<proteinExistence type="predicted"/>
<protein>
    <submittedName>
        <fullName evidence="1">Pyrophosphate--fructose 6-phosphate 1-phosphotransferase subunit beta 1</fullName>
    </submittedName>
</protein>
<evidence type="ECO:0000313" key="2">
    <source>
        <dbReference type="Proteomes" id="UP001140949"/>
    </source>
</evidence>
<dbReference type="EMBL" id="JANAVB010012200">
    <property type="protein sequence ID" value="KAJ6836236.1"/>
    <property type="molecule type" value="Genomic_DNA"/>
</dbReference>
<sequence length="68" mass="8117">MEAEWRAGIELWRKIRRMWTLVPLSKRLRNLKDYYQIVLEPATAAAMSNAVRLLLITKEEMFVKKPKN</sequence>
<organism evidence="1 2">
    <name type="scientific">Iris pallida</name>
    <name type="common">Sweet iris</name>
    <dbReference type="NCBI Taxonomy" id="29817"/>
    <lineage>
        <taxon>Eukaryota</taxon>
        <taxon>Viridiplantae</taxon>
        <taxon>Streptophyta</taxon>
        <taxon>Embryophyta</taxon>
        <taxon>Tracheophyta</taxon>
        <taxon>Spermatophyta</taxon>
        <taxon>Magnoliopsida</taxon>
        <taxon>Liliopsida</taxon>
        <taxon>Asparagales</taxon>
        <taxon>Iridaceae</taxon>
        <taxon>Iridoideae</taxon>
        <taxon>Irideae</taxon>
        <taxon>Iris</taxon>
    </lineage>
</organism>
<keyword evidence="2" id="KW-1185">Reference proteome</keyword>
<comment type="caution">
    <text evidence="1">The sequence shown here is derived from an EMBL/GenBank/DDBJ whole genome shotgun (WGS) entry which is preliminary data.</text>
</comment>
<gene>
    <name evidence="1" type="ORF">M6B38_327065</name>
</gene>
<accession>A0AAX6H5I7</accession>